<dbReference type="InParanoid" id="A0LKF0"/>
<dbReference type="PANTHER" id="PTHR30302">
    <property type="entry name" value="HYDROGENASE 1 MATURATION PROTEASE"/>
    <property type="match status" value="1"/>
</dbReference>
<dbReference type="SUPFAM" id="SSF53163">
    <property type="entry name" value="HybD-like"/>
    <property type="match status" value="1"/>
</dbReference>
<name>A0LKF0_SYNFM</name>
<dbReference type="Proteomes" id="UP000001784">
    <property type="component" value="Chromosome"/>
</dbReference>
<evidence type="ECO:0000256" key="3">
    <source>
        <dbReference type="ARBA" id="ARBA00022750"/>
    </source>
</evidence>
<keyword evidence="3" id="KW-0064">Aspartyl protease</keyword>
<evidence type="ECO:0000313" key="5">
    <source>
        <dbReference type="EMBL" id="ABK17902.1"/>
    </source>
</evidence>
<dbReference type="PRINTS" id="PR00446">
    <property type="entry name" value="HYDRGNUPTAKE"/>
</dbReference>
<dbReference type="RefSeq" id="WP_011699071.1">
    <property type="nucleotide sequence ID" value="NC_008554.1"/>
</dbReference>
<dbReference type="CDD" id="cd06064">
    <property type="entry name" value="H2MP_F420-Reduc"/>
    <property type="match status" value="1"/>
</dbReference>
<dbReference type="KEGG" id="sfu:Sfum_2220"/>
<dbReference type="GO" id="GO:0004190">
    <property type="term" value="F:aspartic-type endopeptidase activity"/>
    <property type="evidence" value="ECO:0007669"/>
    <property type="project" value="UniProtKB-KW"/>
</dbReference>
<reference evidence="5 6" key="1">
    <citation type="submission" date="2006-10" db="EMBL/GenBank/DDBJ databases">
        <title>Complete sequence of Syntrophobacter fumaroxidans MPOB.</title>
        <authorList>
            <consortium name="US DOE Joint Genome Institute"/>
            <person name="Copeland A."/>
            <person name="Lucas S."/>
            <person name="Lapidus A."/>
            <person name="Barry K."/>
            <person name="Detter J.C."/>
            <person name="Glavina del Rio T."/>
            <person name="Hammon N."/>
            <person name="Israni S."/>
            <person name="Pitluck S."/>
            <person name="Goltsman E.G."/>
            <person name="Martinez M."/>
            <person name="Schmutz J."/>
            <person name="Larimer F."/>
            <person name="Land M."/>
            <person name="Hauser L."/>
            <person name="Kyrpides N."/>
            <person name="Kim E."/>
            <person name="Boone D.R."/>
            <person name="Brockman F."/>
            <person name="Culley D."/>
            <person name="Ferry J."/>
            <person name="Gunsalus R."/>
            <person name="McInerney M.J."/>
            <person name="Morrison M."/>
            <person name="Plugge C."/>
            <person name="Rohlin L."/>
            <person name="Scholten J."/>
            <person name="Sieber J."/>
            <person name="Stams A.J.M."/>
            <person name="Worm P."/>
            <person name="Henstra A.M."/>
            <person name="Richardson P."/>
        </authorList>
    </citation>
    <scope>NUCLEOTIDE SEQUENCE [LARGE SCALE GENOMIC DNA]</scope>
    <source>
        <strain evidence="6">DSM 10017 / MPOB</strain>
    </source>
</reference>
<dbReference type="EC" id="1.12.98.1" evidence="5"/>
<dbReference type="HOGENOM" id="CLU_099037_0_2_7"/>
<evidence type="ECO:0000256" key="4">
    <source>
        <dbReference type="ARBA" id="ARBA00022801"/>
    </source>
</evidence>
<dbReference type="InterPro" id="IPR000671">
    <property type="entry name" value="Peptidase_A31"/>
</dbReference>
<dbReference type="Gene3D" id="3.40.50.1450">
    <property type="entry name" value="HybD-like"/>
    <property type="match status" value="1"/>
</dbReference>
<dbReference type="GO" id="GO:0050454">
    <property type="term" value="F:coenzyme F420 hydrogenase activity"/>
    <property type="evidence" value="ECO:0007669"/>
    <property type="project" value="UniProtKB-EC"/>
</dbReference>
<dbReference type="NCBIfam" id="TIGR00072">
    <property type="entry name" value="hydrog_prot"/>
    <property type="match status" value="1"/>
</dbReference>
<dbReference type="GO" id="GO:0016485">
    <property type="term" value="P:protein processing"/>
    <property type="evidence" value="ECO:0007669"/>
    <property type="project" value="TreeGrafter"/>
</dbReference>
<comment type="similarity">
    <text evidence="1">Belongs to the peptidase A31 family.</text>
</comment>
<dbReference type="AlphaFoldDB" id="A0LKF0"/>
<dbReference type="GO" id="GO:0008047">
    <property type="term" value="F:enzyme activator activity"/>
    <property type="evidence" value="ECO:0007669"/>
    <property type="project" value="InterPro"/>
</dbReference>
<dbReference type="PANTHER" id="PTHR30302:SF1">
    <property type="entry name" value="HYDROGENASE 2 MATURATION PROTEASE"/>
    <property type="match status" value="1"/>
</dbReference>
<gene>
    <name evidence="5" type="ordered locus">Sfum_2220</name>
</gene>
<evidence type="ECO:0000313" key="6">
    <source>
        <dbReference type="Proteomes" id="UP000001784"/>
    </source>
</evidence>
<protein>
    <submittedName>
        <fullName evidence="5">Coenzyme F420-reducing hydrogenase, delta subunit</fullName>
        <ecNumber evidence="5">1.12.98.1</ecNumber>
    </submittedName>
</protein>
<proteinExistence type="inferred from homology"/>
<evidence type="ECO:0000256" key="2">
    <source>
        <dbReference type="ARBA" id="ARBA00022670"/>
    </source>
</evidence>
<dbReference type="Pfam" id="PF01750">
    <property type="entry name" value="HycI"/>
    <property type="match status" value="1"/>
</dbReference>
<organism evidence="5 6">
    <name type="scientific">Syntrophobacter fumaroxidans (strain DSM 10017 / MPOB)</name>
    <dbReference type="NCBI Taxonomy" id="335543"/>
    <lineage>
        <taxon>Bacteria</taxon>
        <taxon>Pseudomonadati</taxon>
        <taxon>Thermodesulfobacteriota</taxon>
        <taxon>Syntrophobacteria</taxon>
        <taxon>Syntrophobacterales</taxon>
        <taxon>Syntrophobacteraceae</taxon>
        <taxon>Syntrophobacter</taxon>
    </lineage>
</organism>
<dbReference type="eggNOG" id="COG0680">
    <property type="taxonomic scope" value="Bacteria"/>
</dbReference>
<keyword evidence="5" id="KW-0560">Oxidoreductase</keyword>
<keyword evidence="6" id="KW-1185">Reference proteome</keyword>
<dbReference type="EMBL" id="CP000478">
    <property type="protein sequence ID" value="ABK17902.1"/>
    <property type="molecule type" value="Genomic_DNA"/>
</dbReference>
<evidence type="ECO:0000256" key="1">
    <source>
        <dbReference type="ARBA" id="ARBA00006814"/>
    </source>
</evidence>
<dbReference type="STRING" id="335543.Sfum_2220"/>
<accession>A0LKF0</accession>
<keyword evidence="4" id="KW-0378">Hydrolase</keyword>
<dbReference type="OrthoDB" id="3828930at2"/>
<sequence>MYRQIRGAEVMVIGCGNVLFGDDGFGPAVIERLQTGYRLPDGMVAVDAGTAAGELLLDALLGDEAPRTLIIVDAMDLGLSPGTVEEIPLEAIPENKRADFSVHQFPAVDFLRELKERKGISLRLLGCQVESVPGEICPGLSVCVARSVGETAEDIYQMVCKEVGIQHSTI</sequence>
<dbReference type="InterPro" id="IPR023430">
    <property type="entry name" value="Pept_HybD-like_dom_sf"/>
</dbReference>
<keyword evidence="2" id="KW-0645">Protease</keyword>
<dbReference type="InterPro" id="IPR004411">
    <property type="entry name" value="Pept_A31_F420-red_hyd_d"/>
</dbReference>